<protein>
    <submittedName>
        <fullName evidence="1">Uncharacterized protein</fullName>
    </submittedName>
</protein>
<evidence type="ECO:0000313" key="1">
    <source>
        <dbReference type="EMBL" id="KAK3786023.1"/>
    </source>
</evidence>
<evidence type="ECO:0000313" key="2">
    <source>
        <dbReference type="Proteomes" id="UP001283361"/>
    </source>
</evidence>
<sequence>MGIWQIAAASNVLSCNILSVYPEKGASSYRQFFTRKITPRGQAVEPTVALMWSATKEHSLRMSGENWTANHVVPLMGLTQFCQLDIDR</sequence>
<keyword evidence="2" id="KW-1185">Reference proteome</keyword>
<accession>A0AAE1ADW1</accession>
<dbReference type="EMBL" id="JAWDGP010002021">
    <property type="protein sequence ID" value="KAK3786023.1"/>
    <property type="molecule type" value="Genomic_DNA"/>
</dbReference>
<dbReference type="Proteomes" id="UP001283361">
    <property type="component" value="Unassembled WGS sequence"/>
</dbReference>
<proteinExistence type="predicted"/>
<name>A0AAE1ADW1_9GAST</name>
<comment type="caution">
    <text evidence="1">The sequence shown here is derived from an EMBL/GenBank/DDBJ whole genome shotgun (WGS) entry which is preliminary data.</text>
</comment>
<organism evidence="1 2">
    <name type="scientific">Elysia crispata</name>
    <name type="common">lettuce slug</name>
    <dbReference type="NCBI Taxonomy" id="231223"/>
    <lineage>
        <taxon>Eukaryota</taxon>
        <taxon>Metazoa</taxon>
        <taxon>Spiralia</taxon>
        <taxon>Lophotrochozoa</taxon>
        <taxon>Mollusca</taxon>
        <taxon>Gastropoda</taxon>
        <taxon>Heterobranchia</taxon>
        <taxon>Euthyneura</taxon>
        <taxon>Panpulmonata</taxon>
        <taxon>Sacoglossa</taxon>
        <taxon>Placobranchoidea</taxon>
        <taxon>Plakobranchidae</taxon>
        <taxon>Elysia</taxon>
    </lineage>
</organism>
<gene>
    <name evidence="1" type="ORF">RRG08_023445</name>
</gene>
<reference evidence="1" key="1">
    <citation type="journal article" date="2023" name="G3 (Bethesda)">
        <title>A reference genome for the long-term kleptoplast-retaining sea slug Elysia crispata morphotype clarki.</title>
        <authorList>
            <person name="Eastman K.E."/>
            <person name="Pendleton A.L."/>
            <person name="Shaikh M.A."/>
            <person name="Suttiyut T."/>
            <person name="Ogas R."/>
            <person name="Tomko P."/>
            <person name="Gavelis G."/>
            <person name="Widhalm J.R."/>
            <person name="Wisecaver J.H."/>
        </authorList>
    </citation>
    <scope>NUCLEOTIDE SEQUENCE</scope>
    <source>
        <strain evidence="1">ECLA1</strain>
    </source>
</reference>
<dbReference type="AlphaFoldDB" id="A0AAE1ADW1"/>